<organism evidence="1 2">
    <name type="scientific">Kibdelosporangium philippinense</name>
    <dbReference type="NCBI Taxonomy" id="211113"/>
    <lineage>
        <taxon>Bacteria</taxon>
        <taxon>Bacillati</taxon>
        <taxon>Actinomycetota</taxon>
        <taxon>Actinomycetes</taxon>
        <taxon>Pseudonocardiales</taxon>
        <taxon>Pseudonocardiaceae</taxon>
        <taxon>Kibdelosporangium</taxon>
    </lineage>
</organism>
<keyword evidence="2" id="KW-1185">Reference proteome</keyword>
<dbReference type="EMBL" id="JAJVCN010000003">
    <property type="protein sequence ID" value="MCE7008268.1"/>
    <property type="molecule type" value="Genomic_DNA"/>
</dbReference>
<dbReference type="RefSeq" id="WP_233729785.1">
    <property type="nucleotide sequence ID" value="NZ_JAJVCN010000003.1"/>
</dbReference>
<sequence>MNTSRVLTSVAEHLGGFELNEPVQVTVRALRGGPSGTVQLAGGSLPELAAELLAWADTLDNVTATVWRPHWPDDEQLHLEIRGELTDNTQVKVFGGLFNGPDVPGLGYGCRIELSWAWLRAWASLGEEVAA</sequence>
<name>A0ABS8ZP57_9PSEU</name>
<proteinExistence type="predicted"/>
<evidence type="ECO:0000313" key="2">
    <source>
        <dbReference type="Proteomes" id="UP001521150"/>
    </source>
</evidence>
<reference evidence="1 2" key="1">
    <citation type="submission" date="2021-12" db="EMBL/GenBank/DDBJ databases">
        <title>Genome sequence of Kibdelosporangium philippinense ATCC 49844.</title>
        <authorList>
            <person name="Fedorov E.A."/>
            <person name="Omeragic M."/>
            <person name="Shalygina K.F."/>
            <person name="Maclea K.S."/>
        </authorList>
    </citation>
    <scope>NUCLEOTIDE SEQUENCE [LARGE SCALE GENOMIC DNA]</scope>
    <source>
        <strain evidence="1 2">ATCC 49844</strain>
    </source>
</reference>
<protein>
    <submittedName>
        <fullName evidence="1">Uncharacterized protein</fullName>
    </submittedName>
</protein>
<accession>A0ABS8ZP57</accession>
<gene>
    <name evidence="1" type="ORF">LWC34_36455</name>
</gene>
<evidence type="ECO:0000313" key="1">
    <source>
        <dbReference type="EMBL" id="MCE7008268.1"/>
    </source>
</evidence>
<comment type="caution">
    <text evidence="1">The sequence shown here is derived from an EMBL/GenBank/DDBJ whole genome shotgun (WGS) entry which is preliminary data.</text>
</comment>
<dbReference type="Proteomes" id="UP001521150">
    <property type="component" value="Unassembled WGS sequence"/>
</dbReference>